<dbReference type="AlphaFoldDB" id="S9R291"/>
<dbReference type="PANTHER" id="PTHR47515:SF1">
    <property type="entry name" value="BLR2054 PROTEIN"/>
    <property type="match status" value="1"/>
</dbReference>
<reference evidence="2 3" key="1">
    <citation type="journal article" date="2013" name="Stand. Genomic Sci.">
        <title>Genome sequence of the reddish-pigmented Rubellimicrobium thermophilum type strain (DSM 16684(T)), a member of the Roseobacter clade.</title>
        <authorList>
            <person name="Fiebig A."/>
            <person name="Riedel T."/>
            <person name="Gronow S."/>
            <person name="Petersen J."/>
            <person name="Klenk H.P."/>
            <person name="Goker M."/>
        </authorList>
    </citation>
    <scope>NUCLEOTIDE SEQUENCE [LARGE SCALE GENOMIC DNA]</scope>
    <source>
        <strain evidence="2 3">DSM 16684</strain>
    </source>
</reference>
<comment type="caution">
    <text evidence="2">The sequence shown here is derived from an EMBL/GenBank/DDBJ whole genome shotgun (WGS) entry which is preliminary data.</text>
</comment>
<name>S9R291_9RHOB</name>
<feature type="domain" description="HTH-like" evidence="1">
    <location>
        <begin position="32"/>
        <end position="86"/>
    </location>
</feature>
<feature type="non-terminal residue" evidence="2">
    <location>
        <position position="126"/>
    </location>
</feature>
<sequence length="126" mass="14615">MRRKFQVSERLACRIFGQHRSTQRKVPRGRSDEEALTADIVALASQYGRYGYRRITALLREAGWAVNVKRVEQIWRREGLKVPAKQSKKGRLWLNDGSCVRLRPERPNHVWSELCGKLGDDGLRGR</sequence>
<dbReference type="InterPro" id="IPR025948">
    <property type="entry name" value="HTH-like_dom"/>
</dbReference>
<proteinExistence type="predicted"/>
<dbReference type="HOGENOM" id="CLU_027402_6_1_5"/>
<dbReference type="Proteomes" id="UP000015346">
    <property type="component" value="Unassembled WGS sequence"/>
</dbReference>
<dbReference type="Pfam" id="PF13276">
    <property type="entry name" value="HTH_21"/>
    <property type="match status" value="1"/>
</dbReference>
<keyword evidence="3" id="KW-1185">Reference proteome</keyword>
<dbReference type="EMBL" id="AOLV01000002">
    <property type="protein sequence ID" value="EPX87796.1"/>
    <property type="molecule type" value="Genomic_DNA"/>
</dbReference>
<evidence type="ECO:0000259" key="1">
    <source>
        <dbReference type="Pfam" id="PF13276"/>
    </source>
</evidence>
<gene>
    <name evidence="2" type="ORF">ruthe_00199</name>
</gene>
<protein>
    <submittedName>
        <fullName evidence="2">HTH-like domain protein</fullName>
    </submittedName>
</protein>
<evidence type="ECO:0000313" key="3">
    <source>
        <dbReference type="Proteomes" id="UP000015346"/>
    </source>
</evidence>
<accession>S9R291</accession>
<evidence type="ECO:0000313" key="2">
    <source>
        <dbReference type="EMBL" id="EPX87796.1"/>
    </source>
</evidence>
<dbReference type="PANTHER" id="PTHR47515">
    <property type="entry name" value="LOW CALCIUM RESPONSE LOCUS PROTEIN T"/>
    <property type="match status" value="1"/>
</dbReference>
<organism evidence="2 3">
    <name type="scientific">Rubellimicrobium thermophilum DSM 16684</name>
    <dbReference type="NCBI Taxonomy" id="1123069"/>
    <lineage>
        <taxon>Bacteria</taxon>
        <taxon>Pseudomonadati</taxon>
        <taxon>Pseudomonadota</taxon>
        <taxon>Alphaproteobacteria</taxon>
        <taxon>Rhodobacterales</taxon>
        <taxon>Roseobacteraceae</taxon>
        <taxon>Rubellimicrobium</taxon>
    </lineage>
</organism>
<dbReference type="STRING" id="1123069.ruthe_00199"/>